<dbReference type="InterPro" id="IPR013126">
    <property type="entry name" value="Hsp_70_fam"/>
</dbReference>
<feature type="domain" description="Pre-mRNA-splicing factor 3" evidence="13">
    <location>
        <begin position="2"/>
        <end position="86"/>
    </location>
</feature>
<evidence type="ECO:0000259" key="12">
    <source>
        <dbReference type="Pfam" id="PF06544"/>
    </source>
</evidence>
<keyword evidence="10" id="KW-0408">Iron</keyword>
<sequence length="1446" mass="161116">MPVFLTKKERKKLRRQNRRETWKEEQEKIRLGLEPPPEPKLRISNLMRVLGTEAVQDPTKIEAHVRQQMAKRLKAHEDANAARRLTADQRREKKARKLKEDTSLGVHVSVYRIRDLINNASKKFKVETNAKQLYLTGCVMLFRDCNVVVVEGGTKQLAKYKRLMMHRIKWEEDIVKDNDGNNVSNKCVLVWEGTTKQRHFGEIKFKVCPIEKMAREHFKKHQVEHYWDLAYSGAVLDNTDDPHRCTFTSRVYVLFYDTTVPPLIPDVAAILAGPHSEIGRTEAPGFTFVCAPSIALSFRLNTGPDPYTAGISRAIVAGEMSTPARRNTGTSGPLIFVSRFLALMTLAGATTLPPRMLLDLGKRTNLSMERYSQAERAILNSRTHLSRGSPSWFLGASHEMTEGAQNLSRRALRIETMAVMLVEALNMSSEQASSVLPTVAAVLCPDSPSFLRLISECKKADIRYRTHNGRCNNPLHPTWGAALEAYVRFLPPEYEDGVSLPRMRLPSAREVSMKVHSGGLDLKHPYLMALTALFSQFLAHDLAHTPRMELPDGARLKCCDVDYENFHPECFPIRAERPVGCMEYSRSAPHPGNSLQGCKLGPRQQINQATSYLDLSPLYGNSEETAKTLRSGKSGLLNTQRKNLPMASPKYESCRSVNKAFPCFFSGDSRVNENPGLTLMHVLFLREHNRVAAELERLNPHWNDERLYQEARRIVIAEMQHMTYNEFLPVILGERVLDKFGLRLTQQGYFRGYDSRVDATLSNSAASAGLFFVAALTPKTLDLVDSRSSLKSGERSLLSAFYAPQELYEAGAIDRLIVGATAGHSRKPLPPGLNEIFLERYFHDGKTNDVAVDYAAQIIQQGRDHGLPPYVRWRSFCDLPDLTDFQDLRGTVTKDTIEKLRAVYKSVEDIDLVTGALSEAPVPDSILGPTFLCLLGRTFRNIRLDDERLVGMPAKRQAVTNSSNTFYATKRLIGRRFDDPEVKKDMKSVTYKIVKASNGDAWVQGSDGKMYSPSQIGAFVLMKMKETAAAYLNTPVKNAVITVPAYFNDSQRQATKDAGGGTFDISILEIQKGVFEVKSTNGDTFLGGEDFDNALVNYLVSEFKKEQGIDVTKDAMAMQRLKEASEKAKIELSSSLQTDINLPYLTMDSSGPKHLNLKLSRSKFESLVNDLIKRTVQPCQKALSDAEVSKAEIGEVLLVGGMTRVPKVQQTVQEIFGRQPSKAVNPDEAVAVGAAVQGGVLAGDVTDVLLLDVTPLSLGIETLGGVFTRLISRNTTIPTKKSQVFSTAADGQTQVEIKVHQGEREMATDNKLLGQFSLVGIPPAPRGVPQIEVTFDIDANGIVHVSARDKGTGKEQQIVIQSSGGLSKDEIENMVKNAEQYAKADKVKKERVEAVNQAEGIIHDTEAKLEEFKAQLPQDEMAAERENQSQNQSQQEPEGEKKEEKN</sequence>
<dbReference type="Pfam" id="PF08572">
    <property type="entry name" value="PRP3"/>
    <property type="match status" value="1"/>
</dbReference>
<dbReference type="PROSITE" id="PS01036">
    <property type="entry name" value="HSP70_3"/>
    <property type="match status" value="1"/>
</dbReference>
<reference evidence="14" key="2">
    <citation type="submission" date="2018-07" db="EMBL/GenBank/DDBJ databases">
        <authorList>
            <person name="Mckenzie S.K."/>
            <person name="Kronauer D.J.C."/>
        </authorList>
    </citation>
    <scope>NUCLEOTIDE SEQUENCE</scope>
    <source>
        <strain evidence="14">Clonal line C1</strain>
    </source>
</reference>
<keyword evidence="6" id="KW-0732">Signal</keyword>
<protein>
    <submittedName>
        <fullName evidence="14">Uncharacterized protein</fullName>
    </submittedName>
</protein>
<dbReference type="Pfam" id="PF00012">
    <property type="entry name" value="HSP70"/>
    <property type="match status" value="1"/>
</dbReference>
<dbReference type="SUPFAM" id="SSF48113">
    <property type="entry name" value="Heme-dependent peroxidases"/>
    <property type="match status" value="1"/>
</dbReference>
<dbReference type="CDD" id="cd24162">
    <property type="entry name" value="Prp3_C"/>
    <property type="match status" value="1"/>
</dbReference>
<dbReference type="InterPro" id="IPR029047">
    <property type="entry name" value="HSP70_peptide-bd_sf"/>
</dbReference>
<dbReference type="InterPro" id="IPR019791">
    <property type="entry name" value="Haem_peroxidase_animal"/>
</dbReference>
<evidence type="ECO:0000256" key="6">
    <source>
        <dbReference type="ARBA" id="ARBA00022729"/>
    </source>
</evidence>
<evidence type="ECO:0000256" key="3">
    <source>
        <dbReference type="ARBA" id="ARBA00022525"/>
    </source>
</evidence>
<keyword evidence="3" id="KW-0964">Secreted</keyword>
<gene>
    <name evidence="14" type="ORF">DMN91_001647</name>
</gene>
<dbReference type="Pfam" id="PF03098">
    <property type="entry name" value="An_peroxidase"/>
    <property type="match status" value="1"/>
</dbReference>
<dbReference type="InterPro" id="IPR043129">
    <property type="entry name" value="ATPase_NBD"/>
</dbReference>
<proteinExistence type="inferred from homology"/>
<dbReference type="GO" id="GO:0022412">
    <property type="term" value="P:cellular process involved in reproduction in multicellular organism"/>
    <property type="evidence" value="ECO:0007669"/>
    <property type="project" value="UniProtKB-ARBA"/>
</dbReference>
<dbReference type="EMBL" id="QOIP01000002">
    <property type="protein sequence ID" value="RLU25491.1"/>
    <property type="molecule type" value="Genomic_DNA"/>
</dbReference>
<comment type="similarity">
    <text evidence="2">Belongs to the heat shock protein 70 family.</text>
</comment>
<feature type="region of interest" description="Disordered" evidence="11">
    <location>
        <begin position="1"/>
        <end position="36"/>
    </location>
</feature>
<dbReference type="FunFam" id="3.90.640.10:FF:000003">
    <property type="entry name" value="Molecular chaperone DnaK"/>
    <property type="match status" value="1"/>
</dbReference>
<dbReference type="CDD" id="cd09823">
    <property type="entry name" value="peroxinectin_like"/>
    <property type="match status" value="1"/>
</dbReference>
<accession>A0A3L8DYG3</accession>
<keyword evidence="5" id="KW-0349">Heme</keyword>
<evidence type="ECO:0000256" key="9">
    <source>
        <dbReference type="ARBA" id="ARBA00023002"/>
    </source>
</evidence>
<evidence type="ECO:0000256" key="8">
    <source>
        <dbReference type="ARBA" id="ARBA00022840"/>
    </source>
</evidence>
<evidence type="ECO:0000259" key="13">
    <source>
        <dbReference type="Pfam" id="PF08572"/>
    </source>
</evidence>
<keyword evidence="9" id="KW-0560">Oxidoreductase</keyword>
<feature type="region of interest" description="Disordered" evidence="11">
    <location>
        <begin position="1411"/>
        <end position="1446"/>
    </location>
</feature>
<feature type="region of interest" description="Disordered" evidence="11">
    <location>
        <begin position="74"/>
        <end position="98"/>
    </location>
</feature>
<keyword evidence="4" id="KW-0575">Peroxidase</keyword>
<evidence type="ECO:0000256" key="5">
    <source>
        <dbReference type="ARBA" id="ARBA00022617"/>
    </source>
</evidence>
<dbReference type="InterPro" id="IPR010255">
    <property type="entry name" value="Haem_peroxidase_sf"/>
</dbReference>
<dbReference type="GO" id="GO:0005524">
    <property type="term" value="F:ATP binding"/>
    <property type="evidence" value="ECO:0007669"/>
    <property type="project" value="UniProtKB-KW"/>
</dbReference>
<dbReference type="Proteomes" id="UP000279307">
    <property type="component" value="Chromosome 2"/>
</dbReference>
<evidence type="ECO:0000256" key="2">
    <source>
        <dbReference type="ARBA" id="ARBA00007381"/>
    </source>
</evidence>
<comment type="subcellular location">
    <subcellularLocation>
        <location evidence="1">Secreted</location>
    </subcellularLocation>
</comment>
<evidence type="ECO:0000256" key="7">
    <source>
        <dbReference type="ARBA" id="ARBA00022741"/>
    </source>
</evidence>
<dbReference type="Pfam" id="PF06544">
    <property type="entry name" value="Prp3_C"/>
    <property type="match status" value="1"/>
</dbReference>
<evidence type="ECO:0000256" key="10">
    <source>
        <dbReference type="ARBA" id="ARBA00023004"/>
    </source>
</evidence>
<evidence type="ECO:0000256" key="4">
    <source>
        <dbReference type="ARBA" id="ARBA00022559"/>
    </source>
</evidence>
<feature type="domain" description="Small nuclear ribonucleoprotein Prp3 C-terminal" evidence="12">
    <location>
        <begin position="109"/>
        <end position="230"/>
    </location>
</feature>
<dbReference type="PROSITE" id="PS50292">
    <property type="entry name" value="PEROXIDASE_3"/>
    <property type="match status" value="1"/>
</dbReference>
<keyword evidence="7" id="KW-0547">Nucleotide-binding</keyword>
<dbReference type="SUPFAM" id="SSF53067">
    <property type="entry name" value="Actin-like ATPase domain"/>
    <property type="match status" value="2"/>
</dbReference>
<organism evidence="14">
    <name type="scientific">Ooceraea biroi</name>
    <name type="common">Clonal raider ant</name>
    <name type="synonym">Cerapachys biroi</name>
    <dbReference type="NCBI Taxonomy" id="2015173"/>
    <lineage>
        <taxon>Eukaryota</taxon>
        <taxon>Metazoa</taxon>
        <taxon>Ecdysozoa</taxon>
        <taxon>Arthropoda</taxon>
        <taxon>Hexapoda</taxon>
        <taxon>Insecta</taxon>
        <taxon>Pterygota</taxon>
        <taxon>Neoptera</taxon>
        <taxon>Endopterygota</taxon>
        <taxon>Hymenoptera</taxon>
        <taxon>Apocrita</taxon>
        <taxon>Aculeata</taxon>
        <taxon>Formicoidea</taxon>
        <taxon>Formicidae</taxon>
        <taxon>Dorylinae</taxon>
        <taxon>Ooceraea</taxon>
    </lineage>
</organism>
<keyword evidence="8" id="KW-0067">ATP-binding</keyword>
<dbReference type="FunFam" id="2.60.34.10:FF:000014">
    <property type="entry name" value="Chaperone protein DnaK HSP70"/>
    <property type="match status" value="1"/>
</dbReference>
<name>A0A3L8DYG3_OOCBI</name>
<comment type="caution">
    <text evidence="14">The sequence shown here is derived from an EMBL/GenBank/DDBJ whole genome shotgun (WGS) entry which is preliminary data.</text>
</comment>
<dbReference type="Gene3D" id="3.90.640.10">
    <property type="entry name" value="Actin, Chain A, domain 4"/>
    <property type="match status" value="1"/>
</dbReference>
<evidence type="ECO:0000256" key="1">
    <source>
        <dbReference type="ARBA" id="ARBA00004613"/>
    </source>
</evidence>
<keyword evidence="5" id="KW-0479">Metal-binding</keyword>
<dbReference type="GO" id="GO:0020037">
    <property type="term" value="F:heme binding"/>
    <property type="evidence" value="ECO:0007669"/>
    <property type="project" value="InterPro"/>
</dbReference>
<dbReference type="GO" id="GO:0006979">
    <property type="term" value="P:response to oxidative stress"/>
    <property type="evidence" value="ECO:0007669"/>
    <property type="project" value="InterPro"/>
</dbReference>
<dbReference type="Gene3D" id="2.60.34.10">
    <property type="entry name" value="Substrate Binding Domain Of DNAk, Chain A, domain 1"/>
    <property type="match status" value="1"/>
</dbReference>
<feature type="compositionally biased region" description="Basic and acidic residues" evidence="11">
    <location>
        <begin position="18"/>
        <end position="36"/>
    </location>
</feature>
<dbReference type="SUPFAM" id="SSF100920">
    <property type="entry name" value="Heat shock protein 70kD (HSP70), peptide-binding domain"/>
    <property type="match status" value="1"/>
</dbReference>
<feature type="compositionally biased region" description="Basic and acidic residues" evidence="11">
    <location>
        <begin position="75"/>
        <end position="91"/>
    </location>
</feature>
<dbReference type="PANTHER" id="PTHR19375">
    <property type="entry name" value="HEAT SHOCK PROTEIN 70KDA"/>
    <property type="match status" value="1"/>
</dbReference>
<dbReference type="FunFam" id="1.10.640.10:FF:000003">
    <property type="entry name" value="chorion peroxidase"/>
    <property type="match status" value="1"/>
</dbReference>
<evidence type="ECO:0000256" key="11">
    <source>
        <dbReference type="SAM" id="MobiDB-lite"/>
    </source>
</evidence>
<dbReference type="GO" id="GO:0004601">
    <property type="term" value="F:peroxidase activity"/>
    <property type="evidence" value="ECO:0007669"/>
    <property type="project" value="UniProtKB-KW"/>
</dbReference>
<dbReference type="OrthoDB" id="10264544at2759"/>
<dbReference type="GO" id="GO:0140662">
    <property type="term" value="F:ATP-dependent protein folding chaperone"/>
    <property type="evidence" value="ECO:0007669"/>
    <property type="project" value="InterPro"/>
</dbReference>
<dbReference type="GO" id="GO:0005576">
    <property type="term" value="C:extracellular region"/>
    <property type="evidence" value="ECO:0007669"/>
    <property type="project" value="UniProtKB-SubCell"/>
</dbReference>
<reference evidence="14" key="1">
    <citation type="journal article" date="2018" name="Genome Res.">
        <title>The genomic architecture and molecular evolution of ant odorant receptors.</title>
        <authorList>
            <person name="McKenzie S.K."/>
            <person name="Kronauer D.J.C."/>
        </authorList>
    </citation>
    <scope>NUCLEOTIDE SEQUENCE [LARGE SCALE GENOMIC DNA]</scope>
    <source>
        <strain evidence="14">Clonal line C1</strain>
    </source>
</reference>
<dbReference type="InterPro" id="IPR018181">
    <property type="entry name" value="Heat_shock_70_CS"/>
</dbReference>
<dbReference type="Gene3D" id="3.30.30.30">
    <property type="match status" value="1"/>
</dbReference>
<evidence type="ECO:0000313" key="14">
    <source>
        <dbReference type="EMBL" id="RLU25491.1"/>
    </source>
</evidence>
<dbReference type="InterPro" id="IPR013881">
    <property type="entry name" value="Pre-mRNA_splic_Prp3_dom"/>
</dbReference>
<dbReference type="InterPro" id="IPR037120">
    <property type="entry name" value="Haem_peroxidase_sf_animal"/>
</dbReference>
<dbReference type="Gene3D" id="3.30.420.40">
    <property type="match status" value="2"/>
</dbReference>
<feature type="compositionally biased region" description="Basic residues" evidence="11">
    <location>
        <begin position="8"/>
        <end position="17"/>
    </location>
</feature>
<dbReference type="Gene3D" id="1.10.640.10">
    <property type="entry name" value="Haem peroxidase domain superfamily, animal type"/>
    <property type="match status" value="1"/>
</dbReference>
<dbReference type="InterPro" id="IPR010541">
    <property type="entry name" value="Prp3_C"/>
</dbReference>
<dbReference type="PRINTS" id="PR00301">
    <property type="entry name" value="HEATSHOCK70"/>
</dbReference>
<dbReference type="FunFam" id="3.30.30.30:FF:000003">
    <property type="entry name" value="Heat shock protein 9"/>
    <property type="match status" value="1"/>
</dbReference>